<feature type="compositionally biased region" description="Polar residues" evidence="1">
    <location>
        <begin position="59"/>
        <end position="79"/>
    </location>
</feature>
<feature type="region of interest" description="Disordered" evidence="1">
    <location>
        <begin position="36"/>
        <end position="79"/>
    </location>
</feature>
<reference evidence="2 3" key="1">
    <citation type="journal article" date="2022" name="Nat. Genet.">
        <title>Improved pea reference genome and pan-genome highlight genomic features and evolutionary characteristics.</title>
        <authorList>
            <person name="Yang T."/>
            <person name="Liu R."/>
            <person name="Luo Y."/>
            <person name="Hu S."/>
            <person name="Wang D."/>
            <person name="Wang C."/>
            <person name="Pandey M.K."/>
            <person name="Ge S."/>
            <person name="Xu Q."/>
            <person name="Li N."/>
            <person name="Li G."/>
            <person name="Huang Y."/>
            <person name="Saxena R.K."/>
            <person name="Ji Y."/>
            <person name="Li M."/>
            <person name="Yan X."/>
            <person name="He Y."/>
            <person name="Liu Y."/>
            <person name="Wang X."/>
            <person name="Xiang C."/>
            <person name="Varshney R.K."/>
            <person name="Ding H."/>
            <person name="Gao S."/>
            <person name="Zong X."/>
        </authorList>
    </citation>
    <scope>NUCLEOTIDE SEQUENCE [LARGE SCALE GENOMIC DNA]</scope>
    <source>
        <strain evidence="2 3">cv. Zhongwan 6</strain>
    </source>
</reference>
<evidence type="ECO:0000256" key="1">
    <source>
        <dbReference type="SAM" id="MobiDB-lite"/>
    </source>
</evidence>
<accession>A0A9D5AFQ1</accession>
<protein>
    <submittedName>
        <fullName evidence="2">Uncharacterized protein</fullName>
    </submittedName>
</protein>
<dbReference type="EMBL" id="JAMSHJ010000005">
    <property type="protein sequence ID" value="KAI5409867.1"/>
    <property type="molecule type" value="Genomic_DNA"/>
</dbReference>
<name>A0A9D5AFQ1_PEA</name>
<dbReference type="Gramene" id="Psat05G0535700-T1">
    <property type="protein sequence ID" value="KAI5409867.1"/>
    <property type="gene ID" value="KIW84_055357"/>
</dbReference>
<dbReference type="Proteomes" id="UP001058974">
    <property type="component" value="Chromosome 5"/>
</dbReference>
<dbReference type="AlphaFoldDB" id="A0A9D5AFQ1"/>
<comment type="caution">
    <text evidence="2">The sequence shown here is derived from an EMBL/GenBank/DDBJ whole genome shotgun (WGS) entry which is preliminary data.</text>
</comment>
<keyword evidence="3" id="KW-1185">Reference proteome</keyword>
<proteinExistence type="predicted"/>
<feature type="compositionally biased region" description="Basic and acidic residues" evidence="1">
    <location>
        <begin position="43"/>
        <end position="52"/>
    </location>
</feature>
<evidence type="ECO:0000313" key="3">
    <source>
        <dbReference type="Proteomes" id="UP001058974"/>
    </source>
</evidence>
<gene>
    <name evidence="2" type="ORF">KIW84_055357</name>
</gene>
<evidence type="ECO:0000313" key="2">
    <source>
        <dbReference type="EMBL" id="KAI5409867.1"/>
    </source>
</evidence>
<organism evidence="2 3">
    <name type="scientific">Pisum sativum</name>
    <name type="common">Garden pea</name>
    <name type="synonym">Lathyrus oleraceus</name>
    <dbReference type="NCBI Taxonomy" id="3888"/>
    <lineage>
        <taxon>Eukaryota</taxon>
        <taxon>Viridiplantae</taxon>
        <taxon>Streptophyta</taxon>
        <taxon>Embryophyta</taxon>
        <taxon>Tracheophyta</taxon>
        <taxon>Spermatophyta</taxon>
        <taxon>Magnoliopsida</taxon>
        <taxon>eudicotyledons</taxon>
        <taxon>Gunneridae</taxon>
        <taxon>Pentapetalae</taxon>
        <taxon>rosids</taxon>
        <taxon>fabids</taxon>
        <taxon>Fabales</taxon>
        <taxon>Fabaceae</taxon>
        <taxon>Papilionoideae</taxon>
        <taxon>50 kb inversion clade</taxon>
        <taxon>NPAAA clade</taxon>
        <taxon>Hologalegina</taxon>
        <taxon>IRL clade</taxon>
        <taxon>Fabeae</taxon>
        <taxon>Lathyrus</taxon>
    </lineage>
</organism>
<sequence length="79" mass="8542">MAKTVFADIRSIPATSREEAGDHSLEHFEVCPLKPQPSGIVKAKSEDDHEKSGGYSISKAANNTRAINGNNLCGPNNYR</sequence>